<dbReference type="eggNOG" id="COG2194">
    <property type="taxonomic scope" value="Bacteria"/>
</dbReference>
<dbReference type="AlphaFoldDB" id="F5RKA8"/>
<sequence>MKEMRKTMLKQTGSHRLNWMLYLTPVLIVVSLGAILQMIVLPDIYKGITEWGRLLHLGIWAALMLPMVAYAKRYILMLMIYVAIFVSVGYLPFFVGMNVGGGEIASAYLFGTSWFLFWTWIYRAARSTNAKPLRRFVSGLSYAALTVPTLMPLLVWGYWVISGGYVLSSAIVLTLFQTNLSESAAYLKNQNIFLWLCGLSALFATLIGVVKILRTTLHMNMEMPSRCWCFLWIVFMIVGIFSVNRDLGVYLPVRIAVEVQSALQDYHSYREARTMREERLKELQGLNITSSGGVFVLVIGESETRNHMQVYGYDRETTPWLQGQRENNENITFFNAYSNHTHTVPVLTYALSEKNQYNEMELKNAYSLLEAANAAGYETYWISNQRKFSAWDTPVAEIGSTAQHQAWMNGRSGVGTDTDHYDDILLPQIPTQCAKNTLIIIHLMGCHGTYRDRYPNPYFSGRGTTVDEYDDSVRYNDYILSQIYERVHALPNFKGMIYFSDHGDDADRNLGHEASKFTWPMARIPLMMWFSEDFQVERPQTFAQLKSRAQEYWTNDLLYNVMIDILGIDGMPRTDLQHDLASQEYHMTKENATTLHGTMRLADEDSAAAK</sequence>
<evidence type="ECO:0000256" key="3">
    <source>
        <dbReference type="ARBA" id="ARBA00022679"/>
    </source>
</evidence>
<feature type="transmembrane region" description="Helical" evidence="7">
    <location>
        <begin position="53"/>
        <end position="71"/>
    </location>
</feature>
<protein>
    <recommendedName>
        <fullName evidence="8">Sulfatase N-terminal domain-containing protein</fullName>
    </recommendedName>
</protein>
<feature type="transmembrane region" description="Helical" evidence="7">
    <location>
        <begin position="225"/>
        <end position="243"/>
    </location>
</feature>
<feature type="transmembrane region" description="Helical" evidence="7">
    <location>
        <begin position="21"/>
        <end position="41"/>
    </location>
</feature>
<dbReference type="InterPro" id="IPR040423">
    <property type="entry name" value="PEA_transferase"/>
</dbReference>
<feature type="transmembrane region" description="Helical" evidence="7">
    <location>
        <begin position="78"/>
        <end position="99"/>
    </location>
</feature>
<dbReference type="Gene3D" id="3.40.720.10">
    <property type="entry name" value="Alkaline Phosphatase, subunit A"/>
    <property type="match status" value="1"/>
</dbReference>
<evidence type="ECO:0000256" key="7">
    <source>
        <dbReference type="SAM" id="Phobius"/>
    </source>
</evidence>
<comment type="caution">
    <text evidence="9">The sequence shown here is derived from an EMBL/GenBank/DDBJ whole genome shotgun (WGS) entry which is preliminary data.</text>
</comment>
<feature type="transmembrane region" description="Helical" evidence="7">
    <location>
        <begin position="105"/>
        <end position="124"/>
    </location>
</feature>
<evidence type="ECO:0000313" key="9">
    <source>
        <dbReference type="EMBL" id="EGK61108.1"/>
    </source>
</evidence>
<accession>F5RKA8</accession>
<dbReference type="InterPro" id="IPR000917">
    <property type="entry name" value="Sulfatase_N"/>
</dbReference>
<reference evidence="9 10" key="1">
    <citation type="submission" date="2011-04" db="EMBL/GenBank/DDBJ databases">
        <authorList>
            <person name="Muzny D."/>
            <person name="Qin X."/>
            <person name="Deng J."/>
            <person name="Jiang H."/>
            <person name="Liu Y."/>
            <person name="Qu J."/>
            <person name="Song X.-Z."/>
            <person name="Zhang L."/>
            <person name="Thornton R."/>
            <person name="Coyle M."/>
            <person name="Francisco L."/>
            <person name="Jackson L."/>
            <person name="Javaid M."/>
            <person name="Korchina V."/>
            <person name="Kovar C."/>
            <person name="Mata R."/>
            <person name="Mathew T."/>
            <person name="Ngo R."/>
            <person name="Nguyen L."/>
            <person name="Nguyen N."/>
            <person name="Okwuonu G."/>
            <person name="Ongeri F."/>
            <person name="Pham C."/>
            <person name="Simmons D."/>
            <person name="Wilczek-Boney K."/>
            <person name="Hale W."/>
            <person name="Jakkamsetti A."/>
            <person name="Pham P."/>
            <person name="Ruth R."/>
            <person name="San Lucas F."/>
            <person name="Warren J."/>
            <person name="Zhang J."/>
            <person name="Zhao Z."/>
            <person name="Zhou C."/>
            <person name="Zhu D."/>
            <person name="Lee S."/>
            <person name="Bess C."/>
            <person name="Blankenburg K."/>
            <person name="Forbes L."/>
            <person name="Fu Q."/>
            <person name="Gubbala S."/>
            <person name="Hirani K."/>
            <person name="Jayaseelan J.C."/>
            <person name="Lara F."/>
            <person name="Munidasa M."/>
            <person name="Palculict T."/>
            <person name="Patil S."/>
            <person name="Pu L.-L."/>
            <person name="Saada N."/>
            <person name="Tang L."/>
            <person name="Weissenberger G."/>
            <person name="Zhu Y."/>
            <person name="Hemphill L."/>
            <person name="Shang Y."/>
            <person name="Youmans B."/>
            <person name="Ayvaz T."/>
            <person name="Ross M."/>
            <person name="Santibanez J."/>
            <person name="Aqrawi P."/>
            <person name="Gross S."/>
            <person name="Joshi V."/>
            <person name="Fowler G."/>
            <person name="Nazareth L."/>
            <person name="Reid J."/>
            <person name="Worley K."/>
            <person name="Petrosino J."/>
            <person name="Highlander S."/>
            <person name="Gibbs R."/>
        </authorList>
    </citation>
    <scope>NUCLEOTIDE SEQUENCE [LARGE SCALE GENOMIC DNA]</scope>
    <source>
        <strain evidence="9 10">DSM 2778</strain>
    </source>
</reference>
<keyword evidence="2" id="KW-1003">Cell membrane</keyword>
<keyword evidence="10" id="KW-1185">Reference proteome</keyword>
<dbReference type="PANTHER" id="PTHR30443">
    <property type="entry name" value="INNER MEMBRANE PROTEIN"/>
    <property type="match status" value="1"/>
</dbReference>
<feature type="domain" description="Sulfatase N-terminal" evidence="8">
    <location>
        <begin position="295"/>
        <end position="561"/>
    </location>
</feature>
<dbReference type="STRING" id="888060.HMPREF9081_0693"/>
<evidence type="ECO:0000256" key="1">
    <source>
        <dbReference type="ARBA" id="ARBA00004651"/>
    </source>
</evidence>
<evidence type="ECO:0000259" key="8">
    <source>
        <dbReference type="Pfam" id="PF00884"/>
    </source>
</evidence>
<dbReference type="InterPro" id="IPR058130">
    <property type="entry name" value="PEA_transf_C"/>
</dbReference>
<dbReference type="SUPFAM" id="SSF53649">
    <property type="entry name" value="Alkaline phosphatase-like"/>
    <property type="match status" value="1"/>
</dbReference>
<evidence type="ECO:0000313" key="10">
    <source>
        <dbReference type="Proteomes" id="UP000004067"/>
    </source>
</evidence>
<dbReference type="HOGENOM" id="CLU_018534_2_0_9"/>
<dbReference type="RefSeq" id="WP_006305565.1">
    <property type="nucleotide sequence ID" value="NZ_GL892076.1"/>
</dbReference>
<dbReference type="Pfam" id="PF00884">
    <property type="entry name" value="Sulfatase"/>
    <property type="match status" value="1"/>
</dbReference>
<evidence type="ECO:0000256" key="5">
    <source>
        <dbReference type="ARBA" id="ARBA00022989"/>
    </source>
</evidence>
<keyword evidence="4 7" id="KW-0812">Transmembrane</keyword>
<dbReference type="GO" id="GO:0016776">
    <property type="term" value="F:phosphotransferase activity, phosphate group as acceptor"/>
    <property type="evidence" value="ECO:0007669"/>
    <property type="project" value="TreeGrafter"/>
</dbReference>
<comment type="subcellular location">
    <subcellularLocation>
        <location evidence="1">Cell membrane</location>
        <topology evidence="1">Multi-pass membrane protein</topology>
    </subcellularLocation>
</comment>
<dbReference type="Proteomes" id="UP000004067">
    <property type="component" value="Unassembled WGS sequence"/>
</dbReference>
<evidence type="ECO:0000256" key="6">
    <source>
        <dbReference type="ARBA" id="ARBA00023136"/>
    </source>
</evidence>
<keyword evidence="5 7" id="KW-1133">Transmembrane helix</keyword>
<dbReference type="PANTHER" id="PTHR30443:SF2">
    <property type="entry name" value="PHOSPHOETHANOLAMINE TRANSFERASE EPTC"/>
    <property type="match status" value="1"/>
</dbReference>
<dbReference type="InterPro" id="IPR017850">
    <property type="entry name" value="Alkaline_phosphatase_core_sf"/>
</dbReference>
<feature type="transmembrane region" description="Helical" evidence="7">
    <location>
        <begin position="192"/>
        <end position="213"/>
    </location>
</feature>
<name>F5RKA8_9FIRM</name>
<keyword evidence="6 7" id="KW-0472">Membrane</keyword>
<proteinExistence type="predicted"/>
<keyword evidence="3" id="KW-0808">Transferase</keyword>
<dbReference type="GO" id="GO:0009244">
    <property type="term" value="P:lipopolysaccharide core region biosynthetic process"/>
    <property type="evidence" value="ECO:0007669"/>
    <property type="project" value="TreeGrafter"/>
</dbReference>
<dbReference type="GO" id="GO:0005886">
    <property type="term" value="C:plasma membrane"/>
    <property type="evidence" value="ECO:0007669"/>
    <property type="project" value="UniProtKB-SubCell"/>
</dbReference>
<organism evidence="9 10">
    <name type="scientific">Centipeda periodontii DSM 2778</name>
    <dbReference type="NCBI Taxonomy" id="888060"/>
    <lineage>
        <taxon>Bacteria</taxon>
        <taxon>Bacillati</taxon>
        <taxon>Bacillota</taxon>
        <taxon>Negativicutes</taxon>
        <taxon>Selenomonadales</taxon>
        <taxon>Selenomonadaceae</taxon>
        <taxon>Centipeda</taxon>
    </lineage>
</organism>
<dbReference type="CDD" id="cd16017">
    <property type="entry name" value="LptA"/>
    <property type="match status" value="1"/>
</dbReference>
<evidence type="ECO:0000256" key="2">
    <source>
        <dbReference type="ARBA" id="ARBA00022475"/>
    </source>
</evidence>
<gene>
    <name evidence="9" type="ORF">HMPREF9081_0693</name>
</gene>
<evidence type="ECO:0000256" key="4">
    <source>
        <dbReference type="ARBA" id="ARBA00022692"/>
    </source>
</evidence>
<dbReference type="EMBL" id="AFHQ01000024">
    <property type="protein sequence ID" value="EGK61108.1"/>
    <property type="molecule type" value="Genomic_DNA"/>
</dbReference>